<dbReference type="OrthoDB" id="996574at2"/>
<dbReference type="InterPro" id="IPR006652">
    <property type="entry name" value="Kelch_1"/>
</dbReference>
<gene>
    <name evidence="5" type="ORF">SAMN04488108_0205</name>
</gene>
<accession>A0A1M7Z3R8</accession>
<protein>
    <submittedName>
        <fullName evidence="5">N-acetylneuraminic acid mutarotase</fullName>
    </submittedName>
</protein>
<keyword evidence="6" id="KW-1185">Reference proteome</keyword>
<evidence type="ECO:0000313" key="6">
    <source>
        <dbReference type="Proteomes" id="UP000184609"/>
    </source>
</evidence>
<reference evidence="6" key="1">
    <citation type="submission" date="2016-12" db="EMBL/GenBank/DDBJ databases">
        <authorList>
            <person name="Varghese N."/>
            <person name="Submissions S."/>
        </authorList>
    </citation>
    <scope>NUCLEOTIDE SEQUENCE [LARGE SCALE GENOMIC DNA]</scope>
    <source>
        <strain evidence="6">DSM 25035</strain>
    </source>
</reference>
<dbReference type="InterPro" id="IPR015915">
    <property type="entry name" value="Kelch-typ_b-propeller"/>
</dbReference>
<dbReference type="Pfam" id="PF24981">
    <property type="entry name" value="Beta-prop_ATRN-LZTR1"/>
    <property type="match status" value="1"/>
</dbReference>
<dbReference type="STRING" id="1073327.SAMN04488108_0205"/>
<dbReference type="RefSeq" id="WP_073569895.1">
    <property type="nucleotide sequence ID" value="NZ_FRXN01000001.1"/>
</dbReference>
<feature type="signal peptide" evidence="3">
    <location>
        <begin position="1"/>
        <end position="18"/>
    </location>
</feature>
<feature type="domain" description="Attractin/MKLN-like beta-propeller" evidence="4">
    <location>
        <begin position="19"/>
        <end position="257"/>
    </location>
</feature>
<dbReference type="EMBL" id="FRXN01000001">
    <property type="protein sequence ID" value="SHO59567.1"/>
    <property type="molecule type" value="Genomic_DNA"/>
</dbReference>
<dbReference type="PANTHER" id="PTHR45632">
    <property type="entry name" value="LD33804P"/>
    <property type="match status" value="1"/>
</dbReference>
<proteinExistence type="predicted"/>
<dbReference type="AlphaFoldDB" id="A0A1M7Z3R8"/>
<keyword evidence="1" id="KW-0880">Kelch repeat</keyword>
<dbReference type="PANTHER" id="PTHR45632:SF3">
    <property type="entry name" value="KELCH-LIKE PROTEIN 32"/>
    <property type="match status" value="1"/>
</dbReference>
<keyword evidence="3" id="KW-0732">Signal</keyword>
<organism evidence="5 6">
    <name type="scientific">Algoriphagus zhangzhouensis</name>
    <dbReference type="NCBI Taxonomy" id="1073327"/>
    <lineage>
        <taxon>Bacteria</taxon>
        <taxon>Pseudomonadati</taxon>
        <taxon>Bacteroidota</taxon>
        <taxon>Cytophagia</taxon>
        <taxon>Cytophagales</taxon>
        <taxon>Cyclobacteriaceae</taxon>
        <taxon>Algoriphagus</taxon>
    </lineage>
</organism>
<sequence length="321" mass="35341">MKSLTFIFCLIFSFPLLAQDGWQVIDAKGEAMKRHENSFVECNGKFYALGGRGDRSVDEFDPNTNTWQKVADAPMEISHFQAVSYNNEIWVVGAFTGGYPHETPIEDLWIFNPQTKAWRKGPKLPEGRYRGSAGVAVKGDKIYLVCGIQDGHYEGFVTWFDVLDPKTGTWTPLPDAPRARDHVSAAIVGNRLYLAGGRTSHAAIGKVIETTISEVDYYDFETGKWETIDAAIPTQRAGNSNLGIGPYLVVMNGESGVQESAHAEVEVLDTRDNTWKILAPLNQGRHGTGTVFFKGKIYVAAGSANRGGGPELNSIEVMEFK</sequence>
<evidence type="ECO:0000259" key="4">
    <source>
        <dbReference type="Pfam" id="PF24981"/>
    </source>
</evidence>
<name>A0A1M7Z3R8_9BACT</name>
<evidence type="ECO:0000256" key="3">
    <source>
        <dbReference type="SAM" id="SignalP"/>
    </source>
</evidence>
<evidence type="ECO:0000256" key="1">
    <source>
        <dbReference type="ARBA" id="ARBA00022441"/>
    </source>
</evidence>
<evidence type="ECO:0000313" key="5">
    <source>
        <dbReference type="EMBL" id="SHO59567.1"/>
    </source>
</evidence>
<dbReference type="InterPro" id="IPR056737">
    <property type="entry name" value="Beta-prop_ATRN-MKLN-like"/>
</dbReference>
<feature type="chain" id="PRO_5012523152" evidence="3">
    <location>
        <begin position="19"/>
        <end position="321"/>
    </location>
</feature>
<dbReference type="Gene3D" id="2.120.10.80">
    <property type="entry name" value="Kelch-type beta propeller"/>
    <property type="match status" value="2"/>
</dbReference>
<keyword evidence="2" id="KW-0677">Repeat</keyword>
<dbReference type="SUPFAM" id="SSF117281">
    <property type="entry name" value="Kelch motif"/>
    <property type="match status" value="1"/>
</dbReference>
<dbReference type="Proteomes" id="UP000184609">
    <property type="component" value="Unassembled WGS sequence"/>
</dbReference>
<evidence type="ECO:0000256" key="2">
    <source>
        <dbReference type="ARBA" id="ARBA00022737"/>
    </source>
</evidence>
<dbReference type="SMART" id="SM00612">
    <property type="entry name" value="Kelch"/>
    <property type="match status" value="5"/>
</dbReference>